<dbReference type="EMBL" id="JAIBCX010000040">
    <property type="protein sequence ID" value="MCJ8354862.1"/>
    <property type="molecule type" value="Genomic_DNA"/>
</dbReference>
<evidence type="ECO:0000313" key="2">
    <source>
        <dbReference type="Proteomes" id="UP001202887"/>
    </source>
</evidence>
<organism evidence="1 2">
    <name type="scientific">Novacetimonas hansenii</name>
    <name type="common">Komagataeibacter hansenii</name>
    <dbReference type="NCBI Taxonomy" id="436"/>
    <lineage>
        <taxon>Bacteria</taxon>
        <taxon>Pseudomonadati</taxon>
        <taxon>Pseudomonadota</taxon>
        <taxon>Alphaproteobacteria</taxon>
        <taxon>Acetobacterales</taxon>
        <taxon>Acetobacteraceae</taxon>
        <taxon>Novacetimonas</taxon>
    </lineage>
</organism>
<sequence length="48" mass="5452">MDGALGGIARKAGQGVVRIFWKMHGFMKLFEKSFAKNFYTYSLETMTS</sequence>
<dbReference type="AlphaFoldDB" id="A0AAW5EVT4"/>
<accession>A0AAW5EVT4</accession>
<dbReference type="RefSeq" id="WP_247067519.1">
    <property type="nucleotide sequence ID" value="NZ_JAIBCX010000040.1"/>
</dbReference>
<comment type="caution">
    <text evidence="1">The sequence shown here is derived from an EMBL/GenBank/DDBJ whole genome shotgun (WGS) entry which is preliminary data.</text>
</comment>
<protein>
    <submittedName>
        <fullName evidence="1">Uncharacterized protein</fullName>
    </submittedName>
</protein>
<reference evidence="1" key="2">
    <citation type="submission" date="2022-03" db="EMBL/GenBank/DDBJ databases">
        <authorList>
            <person name="Ryngajllo M."/>
            <person name="Jacek P."/>
            <person name="Kubiak K."/>
        </authorList>
    </citation>
    <scope>NUCLEOTIDE SEQUENCE</scope>
    <source>
        <strain evidence="1">SI1</strain>
    </source>
</reference>
<proteinExistence type="predicted"/>
<dbReference type="Proteomes" id="UP001202887">
    <property type="component" value="Unassembled WGS sequence"/>
</dbReference>
<evidence type="ECO:0000313" key="1">
    <source>
        <dbReference type="EMBL" id="MCJ8354862.1"/>
    </source>
</evidence>
<gene>
    <name evidence="1" type="ORF">K1W68_12830</name>
</gene>
<reference evidence="1" key="1">
    <citation type="journal article" date="2021" name="Polymers (Basel)">
        <title>Highly Stretchable Bacterial Cellulose Produced by Komagataeibacter hansenii SI1.</title>
        <authorList>
            <person name="Cielecka I."/>
            <person name="Ryngajllo M."/>
            <person name="Maniukiewicz W."/>
            <person name="Bielecki S."/>
        </authorList>
    </citation>
    <scope>NUCLEOTIDE SEQUENCE</scope>
    <source>
        <strain evidence="1">SI1</strain>
    </source>
</reference>
<name>A0AAW5EVT4_NOVHA</name>